<feature type="domain" description="PPPDE" evidence="4">
    <location>
        <begin position="17"/>
        <end position="156"/>
    </location>
</feature>
<dbReference type="EMBL" id="CAMXCT030002170">
    <property type="protein sequence ID" value="CAL4783496.1"/>
    <property type="molecule type" value="Genomic_DNA"/>
</dbReference>
<comment type="caution">
    <text evidence="5">The sequence shown here is derived from an EMBL/GenBank/DDBJ whole genome shotgun (WGS) entry which is preliminary data.</text>
</comment>
<dbReference type="GO" id="GO:0101005">
    <property type="term" value="F:deubiquitinase activity"/>
    <property type="evidence" value="ECO:0007669"/>
    <property type="project" value="TreeGrafter"/>
</dbReference>
<dbReference type="GO" id="GO:0016579">
    <property type="term" value="P:protein deubiquitination"/>
    <property type="evidence" value="ECO:0007669"/>
    <property type="project" value="TreeGrafter"/>
</dbReference>
<evidence type="ECO:0000256" key="1">
    <source>
        <dbReference type="ARBA" id="ARBA00008140"/>
    </source>
</evidence>
<comment type="similarity">
    <text evidence="1">Belongs to the DeSI family.</text>
</comment>
<dbReference type="Pfam" id="PF05903">
    <property type="entry name" value="Peptidase_C97"/>
    <property type="match status" value="1"/>
</dbReference>
<dbReference type="SMART" id="SM01179">
    <property type="entry name" value="DUF862"/>
    <property type="match status" value="1"/>
</dbReference>
<dbReference type="OrthoDB" id="412286at2759"/>
<dbReference type="EMBL" id="CAMXCT010002170">
    <property type="protein sequence ID" value="CAI3996184.1"/>
    <property type="molecule type" value="Genomic_DNA"/>
</dbReference>
<name>A0A9P1G084_9DINO</name>
<dbReference type="EMBL" id="CAMXCT020002170">
    <property type="protein sequence ID" value="CAL1149559.1"/>
    <property type="molecule type" value="Genomic_DNA"/>
</dbReference>
<dbReference type="Gene3D" id="3.90.1720.30">
    <property type="entry name" value="PPPDE domains"/>
    <property type="match status" value="1"/>
</dbReference>
<sequence>MGGLCSGKQVDAPVEENEVILNVYDVGTSIAMHDLNNVLHMIGTGVYHASTQIGEDVEWAYGFCEKGSGVFHCPPKAYPFTFRESINMGKSPLSKEEITATIEKLKKHWLGSDYDLLHQNCCHFAVALCKALKVKEVPSWVTNLAAAGAAIMAEEHALEEAMHVAAVKV</sequence>
<dbReference type="PANTHER" id="PTHR12378">
    <property type="entry name" value="DESUMOYLATING ISOPEPTIDASE"/>
    <property type="match status" value="1"/>
</dbReference>
<dbReference type="PANTHER" id="PTHR12378:SF9">
    <property type="entry name" value="OS06G0107000 PROTEIN"/>
    <property type="match status" value="1"/>
</dbReference>
<dbReference type="GO" id="GO:0006508">
    <property type="term" value="P:proteolysis"/>
    <property type="evidence" value="ECO:0007669"/>
    <property type="project" value="UniProtKB-KW"/>
</dbReference>
<dbReference type="AlphaFoldDB" id="A0A9P1G084"/>
<keyword evidence="2" id="KW-0645">Protease</keyword>
<evidence type="ECO:0000313" key="5">
    <source>
        <dbReference type="EMBL" id="CAI3996184.1"/>
    </source>
</evidence>
<dbReference type="PROSITE" id="PS51858">
    <property type="entry name" value="PPPDE"/>
    <property type="match status" value="1"/>
</dbReference>
<evidence type="ECO:0000313" key="8">
    <source>
        <dbReference type="Proteomes" id="UP001152797"/>
    </source>
</evidence>
<evidence type="ECO:0000256" key="2">
    <source>
        <dbReference type="ARBA" id="ARBA00022670"/>
    </source>
</evidence>
<proteinExistence type="inferred from homology"/>
<evidence type="ECO:0000313" key="7">
    <source>
        <dbReference type="EMBL" id="CAL4783496.1"/>
    </source>
</evidence>
<gene>
    <name evidence="5" type="ORF">C1SCF055_LOCUS22680</name>
</gene>
<reference evidence="6" key="2">
    <citation type="submission" date="2024-04" db="EMBL/GenBank/DDBJ databases">
        <authorList>
            <person name="Chen Y."/>
            <person name="Shah S."/>
            <person name="Dougan E. K."/>
            <person name="Thang M."/>
            <person name="Chan C."/>
        </authorList>
    </citation>
    <scope>NUCLEOTIDE SEQUENCE [LARGE SCALE GENOMIC DNA]</scope>
</reference>
<dbReference type="Proteomes" id="UP001152797">
    <property type="component" value="Unassembled WGS sequence"/>
</dbReference>
<keyword evidence="8" id="KW-1185">Reference proteome</keyword>
<evidence type="ECO:0000259" key="4">
    <source>
        <dbReference type="PROSITE" id="PS51858"/>
    </source>
</evidence>
<dbReference type="InterPro" id="IPR008580">
    <property type="entry name" value="PPPDE_dom"/>
</dbReference>
<organism evidence="5">
    <name type="scientific">Cladocopium goreaui</name>
    <dbReference type="NCBI Taxonomy" id="2562237"/>
    <lineage>
        <taxon>Eukaryota</taxon>
        <taxon>Sar</taxon>
        <taxon>Alveolata</taxon>
        <taxon>Dinophyceae</taxon>
        <taxon>Suessiales</taxon>
        <taxon>Symbiodiniaceae</taxon>
        <taxon>Cladocopium</taxon>
    </lineage>
</organism>
<evidence type="ECO:0000313" key="6">
    <source>
        <dbReference type="EMBL" id="CAL1149559.1"/>
    </source>
</evidence>
<feature type="non-terminal residue" evidence="5">
    <location>
        <position position="169"/>
    </location>
</feature>
<dbReference type="InterPro" id="IPR042266">
    <property type="entry name" value="PPPDE_sf"/>
</dbReference>
<reference evidence="5" key="1">
    <citation type="submission" date="2022-10" db="EMBL/GenBank/DDBJ databases">
        <authorList>
            <person name="Chen Y."/>
            <person name="Dougan E. K."/>
            <person name="Chan C."/>
            <person name="Rhodes N."/>
            <person name="Thang M."/>
        </authorList>
    </citation>
    <scope>NUCLEOTIDE SEQUENCE</scope>
</reference>
<protein>
    <submittedName>
        <fullName evidence="7">PPPDE domain-containing protein</fullName>
    </submittedName>
</protein>
<keyword evidence="3" id="KW-0378">Hydrolase</keyword>
<evidence type="ECO:0000256" key="3">
    <source>
        <dbReference type="ARBA" id="ARBA00022801"/>
    </source>
</evidence>
<accession>A0A9P1G084</accession>